<evidence type="ECO:0000313" key="3">
    <source>
        <dbReference type="Proteomes" id="UP000265520"/>
    </source>
</evidence>
<feature type="non-terminal residue" evidence="2">
    <location>
        <position position="137"/>
    </location>
</feature>
<dbReference type="Pfam" id="PF07727">
    <property type="entry name" value="RVT_2"/>
    <property type="match status" value="1"/>
</dbReference>
<proteinExistence type="predicted"/>
<dbReference type="InterPro" id="IPR013103">
    <property type="entry name" value="RVT_2"/>
</dbReference>
<dbReference type="SUPFAM" id="SSF56672">
    <property type="entry name" value="DNA/RNA polymerases"/>
    <property type="match status" value="1"/>
</dbReference>
<reference evidence="2 3" key="1">
    <citation type="journal article" date="2018" name="Front. Plant Sci.">
        <title>Red Clover (Trifolium pratense) and Zigzag Clover (T. medium) - A Picture of Genomic Similarities and Differences.</title>
        <authorList>
            <person name="Dluhosova J."/>
            <person name="Istvanek J."/>
            <person name="Nedelnik J."/>
            <person name="Repkova J."/>
        </authorList>
    </citation>
    <scope>NUCLEOTIDE SEQUENCE [LARGE SCALE GENOMIC DNA]</scope>
    <source>
        <strain evidence="3">cv. 10/8</strain>
        <tissue evidence="2">Leaf</tissue>
    </source>
</reference>
<accession>A0A392R5K8</accession>
<comment type="caution">
    <text evidence="2">The sequence shown here is derived from an EMBL/GenBank/DDBJ whole genome shotgun (WGS) entry which is preliminary data.</text>
</comment>
<sequence length="137" mass="15411">MNDELEALTKTGTWKFVDLPPLAKPIGSKWVYKVKYKADGTIERYKARLVAKGYTQVEGLDFFDTFSPVAKLTTVRTLLAIASIKQWHLHQLDVNNAFLHGELTEDVYMSIPDGVQHSKPGQVCKLLKSLYGLKQAS</sequence>
<organism evidence="2 3">
    <name type="scientific">Trifolium medium</name>
    <dbReference type="NCBI Taxonomy" id="97028"/>
    <lineage>
        <taxon>Eukaryota</taxon>
        <taxon>Viridiplantae</taxon>
        <taxon>Streptophyta</taxon>
        <taxon>Embryophyta</taxon>
        <taxon>Tracheophyta</taxon>
        <taxon>Spermatophyta</taxon>
        <taxon>Magnoliopsida</taxon>
        <taxon>eudicotyledons</taxon>
        <taxon>Gunneridae</taxon>
        <taxon>Pentapetalae</taxon>
        <taxon>rosids</taxon>
        <taxon>fabids</taxon>
        <taxon>Fabales</taxon>
        <taxon>Fabaceae</taxon>
        <taxon>Papilionoideae</taxon>
        <taxon>50 kb inversion clade</taxon>
        <taxon>NPAAA clade</taxon>
        <taxon>Hologalegina</taxon>
        <taxon>IRL clade</taxon>
        <taxon>Trifolieae</taxon>
        <taxon>Trifolium</taxon>
    </lineage>
</organism>
<protein>
    <submittedName>
        <fullName evidence="2">Putative E3 ubiquitin-protein ligase LOG2</fullName>
    </submittedName>
</protein>
<dbReference type="InterPro" id="IPR043502">
    <property type="entry name" value="DNA/RNA_pol_sf"/>
</dbReference>
<dbReference type="AlphaFoldDB" id="A0A392R5K8"/>
<dbReference type="Proteomes" id="UP000265520">
    <property type="component" value="Unassembled WGS sequence"/>
</dbReference>
<keyword evidence="3" id="KW-1185">Reference proteome</keyword>
<feature type="domain" description="Reverse transcriptase Ty1/copia-type" evidence="1">
    <location>
        <begin position="13"/>
        <end position="136"/>
    </location>
</feature>
<name>A0A392R5K8_9FABA</name>
<dbReference type="EMBL" id="LXQA010190806">
    <property type="protein sequence ID" value="MCI31873.1"/>
    <property type="molecule type" value="Genomic_DNA"/>
</dbReference>
<evidence type="ECO:0000259" key="1">
    <source>
        <dbReference type="Pfam" id="PF07727"/>
    </source>
</evidence>
<evidence type="ECO:0000313" key="2">
    <source>
        <dbReference type="EMBL" id="MCI31873.1"/>
    </source>
</evidence>